<dbReference type="Gene3D" id="3.30.70.890">
    <property type="entry name" value="GHMP kinase, C-terminal domain"/>
    <property type="match status" value="1"/>
</dbReference>
<protein>
    <submittedName>
        <fullName evidence="26">Cystathionine beta-lyase</fullName>
    </submittedName>
</protein>
<dbReference type="GO" id="GO:0047804">
    <property type="term" value="F:cysteine-S-conjugate beta-lyase activity"/>
    <property type="evidence" value="ECO:0007669"/>
    <property type="project" value="UniProtKB-ARBA"/>
</dbReference>
<dbReference type="InterPro" id="IPR020568">
    <property type="entry name" value="Ribosomal_Su5_D2-typ_SF"/>
</dbReference>
<dbReference type="InterPro" id="IPR014721">
    <property type="entry name" value="Ribsml_uS5_D2-typ_fold_subgr"/>
</dbReference>
<dbReference type="PANTHER" id="PTHR11808:SF50">
    <property type="entry name" value="CYSTATHIONINE BETA-LYASE"/>
    <property type="match status" value="1"/>
</dbReference>
<keyword evidence="7" id="KW-0808">Transferase</keyword>
<comment type="similarity">
    <text evidence="3">Belongs to the GHMP kinase family. Mevalonate kinase subfamily.</text>
</comment>
<evidence type="ECO:0000256" key="18">
    <source>
        <dbReference type="ARBA" id="ARBA00023167"/>
    </source>
</evidence>
<keyword evidence="5" id="KW-0444">Lipid biosynthesis</keyword>
<evidence type="ECO:0000256" key="20">
    <source>
        <dbReference type="ARBA" id="ARBA00023239"/>
    </source>
</evidence>
<dbReference type="GO" id="GO:0046872">
    <property type="term" value="F:metal ion binding"/>
    <property type="evidence" value="ECO:0007669"/>
    <property type="project" value="UniProtKB-KW"/>
</dbReference>
<evidence type="ECO:0000256" key="5">
    <source>
        <dbReference type="ARBA" id="ARBA00022516"/>
    </source>
</evidence>
<dbReference type="PROSITE" id="PS00627">
    <property type="entry name" value="GHMP_KINASES_ATP"/>
    <property type="match status" value="1"/>
</dbReference>
<evidence type="ECO:0000256" key="14">
    <source>
        <dbReference type="ARBA" id="ARBA00022955"/>
    </source>
</evidence>
<keyword evidence="9" id="KW-0547">Nucleotide-binding</keyword>
<dbReference type="Pfam" id="PF00288">
    <property type="entry name" value="GHMP_kinases_N"/>
    <property type="match status" value="1"/>
</dbReference>
<feature type="domain" description="GHMP kinase N-terminal" evidence="24">
    <location>
        <begin position="525"/>
        <end position="622"/>
    </location>
</feature>
<dbReference type="GO" id="GO:0005524">
    <property type="term" value="F:ATP binding"/>
    <property type="evidence" value="ECO:0007669"/>
    <property type="project" value="UniProtKB-KW"/>
</dbReference>
<keyword evidence="27" id="KW-1185">Reference proteome</keyword>
<evidence type="ECO:0000256" key="19">
    <source>
        <dbReference type="ARBA" id="ARBA00023221"/>
    </source>
</evidence>
<evidence type="ECO:0000256" key="15">
    <source>
        <dbReference type="ARBA" id="ARBA00023011"/>
    </source>
</evidence>
<evidence type="ECO:0000256" key="23">
    <source>
        <dbReference type="SAM" id="MobiDB-lite"/>
    </source>
</evidence>
<evidence type="ECO:0000256" key="13">
    <source>
        <dbReference type="ARBA" id="ARBA00022898"/>
    </source>
</evidence>
<feature type="domain" description="GHMP kinase C-terminal" evidence="25">
    <location>
        <begin position="706"/>
        <end position="769"/>
    </location>
</feature>
<evidence type="ECO:0000256" key="12">
    <source>
        <dbReference type="ARBA" id="ARBA00022842"/>
    </source>
</evidence>
<comment type="catalytic activity">
    <reaction evidence="21">
        <text>(R)-mevalonate + ATP = (R)-5-phosphomevalonate + ADP + H(+)</text>
        <dbReference type="Rhea" id="RHEA:17065"/>
        <dbReference type="ChEBI" id="CHEBI:15378"/>
        <dbReference type="ChEBI" id="CHEBI:30616"/>
        <dbReference type="ChEBI" id="CHEBI:36464"/>
        <dbReference type="ChEBI" id="CHEBI:58146"/>
        <dbReference type="ChEBI" id="CHEBI:456216"/>
        <dbReference type="EC" id="2.7.1.36"/>
    </reaction>
    <physiologicalReaction direction="left-to-right" evidence="21">
        <dbReference type="Rhea" id="RHEA:17066"/>
    </physiologicalReaction>
</comment>
<keyword evidence="10" id="KW-0418">Kinase</keyword>
<evidence type="ECO:0000313" key="27">
    <source>
        <dbReference type="Proteomes" id="UP000298030"/>
    </source>
</evidence>
<dbReference type="InterPro" id="IPR015421">
    <property type="entry name" value="PyrdxlP-dep_Trfase_major"/>
</dbReference>
<evidence type="ECO:0000256" key="11">
    <source>
        <dbReference type="ARBA" id="ARBA00022840"/>
    </source>
</evidence>
<sequence length="873" mass="94203">MAPTPVDTKSRLHDLPTPEPESPFPRTRKPYRFSTLCATVENPDMKDQYGSSSVPIYQTATFKGVGNEYDYTRSGNPTRTHLQHHLAKISSAGHAFTVSSGMAALDVILRILKPGDEVIAGDDLYGGTNRLLTYIRKHVGVITAMVLLESPTNPLLKIVDLATISKDVKEIAPNAVIVVDNTMMSPYLQRPLEHGADIVYDSATKYLSGHHDLMAGVVTCNRDDIAKQLAFTINSVGNALTPIDSFLLLRGIKTLALRMDRQQQTTQLVAEDVHLRIADGNGAVLSFETGNKELSEKIVAATRLWGISVSFGCVNSLISMPCVMSHASIDAATRAARGLPEDLIRLCVGIEDPNDLLDDLEHALLDAGAIELNAAQNKLVRVRDPDALSRAVHDLDLNGDQQLEWFVSAPGKVILFGEHAVVHGVTAIAASVDLRCYGLTSPRADDKLSVHFNDLGDFYHEWDIHSLPWDALTPTPVGAEHSEELDQRLIEAITATAIAELDQDKKTAHSASLAFLYLYMTLARGDRRPALNFTARSTLPVGAGLGSSASFSTCAAAALQLVNRRLSLPSLPAPDVTHTSHQGRRAIPRDIAEEVNRYAFVAEKILHGNPSGVDNSVAVFGGALAYTRAGFERDGGMEGIQGFKSLKFLLTNSKIPRDTKKLVAGVGEKKANEPELVNGILKSIQSISDEARRALADPELPRDALLSALNALIEENHGHLVTLGVSHPALESIREKTKTAFGLSTKLTGAGGGGCAVTLVPDDFQDKELERLIDELIRLDFKPYLTSVGGSGLGILSPYPEHRTSSSTRGRGSDPHAVPVDGQVTPPETPNPEIVDGAASPQAGFDPLRPTFEATVTTDLPEWTTGLGRWLYV</sequence>
<dbReference type="UniPathway" id="UPA00057">
    <property type="reaction ID" value="UER00098"/>
</dbReference>
<dbReference type="NCBIfam" id="TIGR00549">
    <property type="entry name" value="mevalon_kin"/>
    <property type="match status" value="1"/>
</dbReference>
<comment type="caution">
    <text evidence="26">The sequence shown here is derived from an EMBL/GenBank/DDBJ whole genome shotgun (WGS) entry which is preliminary data.</text>
</comment>
<comment type="subcellular location">
    <subcellularLocation>
        <location evidence="2">Cytoplasm</location>
    </subcellularLocation>
</comment>
<dbReference type="FunFam" id="3.30.70.890:FF:000003">
    <property type="entry name" value="Mevalonate kinase"/>
    <property type="match status" value="1"/>
</dbReference>
<evidence type="ECO:0000256" key="8">
    <source>
        <dbReference type="ARBA" id="ARBA00022723"/>
    </source>
</evidence>
<dbReference type="GO" id="GO:0030170">
    <property type="term" value="F:pyridoxal phosphate binding"/>
    <property type="evidence" value="ECO:0007669"/>
    <property type="project" value="InterPro"/>
</dbReference>
<evidence type="ECO:0000256" key="1">
    <source>
        <dbReference type="ARBA" id="ARBA00001933"/>
    </source>
</evidence>
<dbReference type="PANTHER" id="PTHR11808">
    <property type="entry name" value="TRANS-SULFURATION ENZYME FAMILY MEMBER"/>
    <property type="match status" value="1"/>
</dbReference>
<dbReference type="PROSITE" id="PS00868">
    <property type="entry name" value="CYS_MET_METAB_PP"/>
    <property type="match status" value="1"/>
</dbReference>
<evidence type="ECO:0000256" key="2">
    <source>
        <dbReference type="ARBA" id="ARBA00004496"/>
    </source>
</evidence>
<evidence type="ECO:0000256" key="9">
    <source>
        <dbReference type="ARBA" id="ARBA00022741"/>
    </source>
</evidence>
<accession>A0A4Y7TL43</accession>
<evidence type="ECO:0000256" key="17">
    <source>
        <dbReference type="ARBA" id="ARBA00023166"/>
    </source>
</evidence>
<dbReference type="InterPro" id="IPR015424">
    <property type="entry name" value="PyrdxlP-dep_Trfase"/>
</dbReference>
<keyword evidence="16" id="KW-0443">Lipid metabolism</keyword>
<keyword evidence="19" id="KW-0753">Steroid metabolism</keyword>
<keyword evidence="6" id="KW-0028">Amino-acid biosynthesis</keyword>
<dbReference type="Pfam" id="PF01053">
    <property type="entry name" value="Cys_Met_Meta_PP"/>
    <property type="match status" value="2"/>
</dbReference>
<keyword evidence="15" id="KW-0756">Sterol biosynthesis</keyword>
<keyword evidence="4" id="KW-0963">Cytoplasm</keyword>
<dbReference type="SUPFAM" id="SSF53383">
    <property type="entry name" value="PLP-dependent transferases"/>
    <property type="match status" value="1"/>
</dbReference>
<name>A0A4Y7TL43_COPMI</name>
<dbReference type="FunFam" id="3.40.640.10:FF:000046">
    <property type="entry name" value="Cystathionine gamma-lyase"/>
    <property type="match status" value="1"/>
</dbReference>
<dbReference type="InterPro" id="IPR054542">
    <property type="entry name" value="Cys_met_metab_PP"/>
</dbReference>
<dbReference type="GO" id="GO:0016126">
    <property type="term" value="P:sterol biosynthetic process"/>
    <property type="evidence" value="ECO:0007669"/>
    <property type="project" value="UniProtKB-KW"/>
</dbReference>
<dbReference type="InterPro" id="IPR013750">
    <property type="entry name" value="GHMP_kinase_C_dom"/>
</dbReference>
<dbReference type="InterPro" id="IPR006205">
    <property type="entry name" value="Mev_gal_kin"/>
</dbReference>
<evidence type="ECO:0000256" key="7">
    <source>
        <dbReference type="ARBA" id="ARBA00022679"/>
    </source>
</evidence>
<keyword evidence="8" id="KW-0479">Metal-binding</keyword>
<dbReference type="GO" id="GO:0005737">
    <property type="term" value="C:cytoplasm"/>
    <property type="evidence" value="ECO:0007669"/>
    <property type="project" value="UniProtKB-SubCell"/>
</dbReference>
<evidence type="ECO:0000256" key="6">
    <source>
        <dbReference type="ARBA" id="ARBA00022605"/>
    </source>
</evidence>
<proteinExistence type="inferred from homology"/>
<dbReference type="InterPro" id="IPR006204">
    <property type="entry name" value="GHMP_kinase_N_dom"/>
</dbReference>
<keyword evidence="17" id="KW-1207">Sterol metabolism</keyword>
<evidence type="ECO:0000259" key="24">
    <source>
        <dbReference type="Pfam" id="PF00288"/>
    </source>
</evidence>
<evidence type="ECO:0000256" key="10">
    <source>
        <dbReference type="ARBA" id="ARBA00022777"/>
    </source>
</evidence>
<dbReference type="InterPro" id="IPR036554">
    <property type="entry name" value="GHMP_kinase_C_sf"/>
</dbReference>
<dbReference type="InterPro" id="IPR000277">
    <property type="entry name" value="Cys/Met-Metab_PyrdxlP-dep_enz"/>
</dbReference>
<dbReference type="InterPro" id="IPR015422">
    <property type="entry name" value="PyrdxlP-dep_Trfase_small"/>
</dbReference>
<evidence type="ECO:0000256" key="3">
    <source>
        <dbReference type="ARBA" id="ARBA00006495"/>
    </source>
</evidence>
<evidence type="ECO:0000313" key="26">
    <source>
        <dbReference type="EMBL" id="TEB34704.1"/>
    </source>
</evidence>
<dbReference type="STRING" id="71717.A0A4Y7TL43"/>
<dbReference type="InterPro" id="IPR006203">
    <property type="entry name" value="GHMP_knse_ATP-bd_CS"/>
</dbReference>
<evidence type="ECO:0000256" key="21">
    <source>
        <dbReference type="ARBA" id="ARBA00029310"/>
    </source>
</evidence>
<reference evidence="26 27" key="1">
    <citation type="journal article" date="2019" name="Nat. Ecol. Evol.">
        <title>Megaphylogeny resolves global patterns of mushroom evolution.</title>
        <authorList>
            <person name="Varga T."/>
            <person name="Krizsan K."/>
            <person name="Foldi C."/>
            <person name="Dima B."/>
            <person name="Sanchez-Garcia M."/>
            <person name="Sanchez-Ramirez S."/>
            <person name="Szollosi G.J."/>
            <person name="Szarkandi J.G."/>
            <person name="Papp V."/>
            <person name="Albert L."/>
            <person name="Andreopoulos W."/>
            <person name="Angelini C."/>
            <person name="Antonin V."/>
            <person name="Barry K.W."/>
            <person name="Bougher N.L."/>
            <person name="Buchanan P."/>
            <person name="Buyck B."/>
            <person name="Bense V."/>
            <person name="Catcheside P."/>
            <person name="Chovatia M."/>
            <person name="Cooper J."/>
            <person name="Damon W."/>
            <person name="Desjardin D."/>
            <person name="Finy P."/>
            <person name="Geml J."/>
            <person name="Haridas S."/>
            <person name="Hughes K."/>
            <person name="Justo A."/>
            <person name="Karasinski D."/>
            <person name="Kautmanova I."/>
            <person name="Kiss B."/>
            <person name="Kocsube S."/>
            <person name="Kotiranta H."/>
            <person name="LaButti K.M."/>
            <person name="Lechner B.E."/>
            <person name="Liimatainen K."/>
            <person name="Lipzen A."/>
            <person name="Lukacs Z."/>
            <person name="Mihaltcheva S."/>
            <person name="Morgado L.N."/>
            <person name="Niskanen T."/>
            <person name="Noordeloos M.E."/>
            <person name="Ohm R.A."/>
            <person name="Ortiz-Santana B."/>
            <person name="Ovrebo C."/>
            <person name="Racz N."/>
            <person name="Riley R."/>
            <person name="Savchenko A."/>
            <person name="Shiryaev A."/>
            <person name="Soop K."/>
            <person name="Spirin V."/>
            <person name="Szebenyi C."/>
            <person name="Tomsovsky M."/>
            <person name="Tulloss R.E."/>
            <person name="Uehling J."/>
            <person name="Grigoriev I.V."/>
            <person name="Vagvolgyi C."/>
            <person name="Papp T."/>
            <person name="Martin F.M."/>
            <person name="Miettinen O."/>
            <person name="Hibbett D.S."/>
            <person name="Nagy L.G."/>
        </authorList>
    </citation>
    <scope>NUCLEOTIDE SEQUENCE [LARGE SCALE GENOMIC DNA]</scope>
    <source>
        <strain evidence="26 27">FP101781</strain>
    </source>
</reference>
<dbReference type="Gene3D" id="3.40.640.10">
    <property type="entry name" value="Type I PLP-dependent aspartate aminotransferase-like (Major domain)"/>
    <property type="match status" value="1"/>
</dbReference>
<dbReference type="Pfam" id="PF08544">
    <property type="entry name" value="GHMP_kinases_C"/>
    <property type="match status" value="1"/>
</dbReference>
<evidence type="ECO:0000256" key="4">
    <source>
        <dbReference type="ARBA" id="ARBA00022490"/>
    </source>
</evidence>
<dbReference type="EMBL" id="QPFP01000009">
    <property type="protein sequence ID" value="TEB34704.1"/>
    <property type="molecule type" value="Genomic_DNA"/>
</dbReference>
<dbReference type="Gene3D" id="3.90.1150.10">
    <property type="entry name" value="Aspartate Aminotransferase, domain 1"/>
    <property type="match status" value="1"/>
</dbReference>
<dbReference type="SUPFAM" id="SSF54211">
    <property type="entry name" value="Ribosomal protein S5 domain 2-like"/>
    <property type="match status" value="1"/>
</dbReference>
<evidence type="ECO:0000259" key="25">
    <source>
        <dbReference type="Pfam" id="PF08544"/>
    </source>
</evidence>
<dbReference type="PRINTS" id="PR00959">
    <property type="entry name" value="MEVGALKINASE"/>
</dbReference>
<comment type="pathway">
    <text evidence="22">Isoprenoid biosynthesis; isopentenyl diphosphate biosynthesis via mevalonate pathway; isopentenyl diphosphate from (R)-mevalonate: step 1/3.</text>
</comment>
<dbReference type="GO" id="GO:0019287">
    <property type="term" value="P:isopentenyl diphosphate biosynthetic process, mevalonate pathway"/>
    <property type="evidence" value="ECO:0007669"/>
    <property type="project" value="UniProtKB-UniPathway"/>
</dbReference>
<dbReference type="Proteomes" id="UP000298030">
    <property type="component" value="Unassembled WGS sequence"/>
</dbReference>
<keyword evidence="14" id="KW-0752">Steroid biosynthesis</keyword>
<dbReference type="SUPFAM" id="SSF55060">
    <property type="entry name" value="GHMP Kinase, C-terminal domain"/>
    <property type="match status" value="1"/>
</dbReference>
<feature type="region of interest" description="Disordered" evidence="23">
    <location>
        <begin position="1"/>
        <end position="29"/>
    </location>
</feature>
<keyword evidence="20 26" id="KW-0456">Lyase</keyword>
<dbReference type="Gene3D" id="3.30.230.10">
    <property type="match status" value="1"/>
</dbReference>
<keyword evidence="13" id="KW-0663">Pyridoxal phosphate</keyword>
<dbReference type="GO" id="GO:0004496">
    <property type="term" value="F:mevalonate kinase activity"/>
    <property type="evidence" value="ECO:0007669"/>
    <property type="project" value="UniProtKB-EC"/>
</dbReference>
<dbReference type="OrthoDB" id="2545919at2759"/>
<comment type="cofactor">
    <cofactor evidence="1">
        <name>pyridoxal 5'-phosphate</name>
        <dbReference type="ChEBI" id="CHEBI:597326"/>
    </cofactor>
</comment>
<keyword evidence="11" id="KW-0067">ATP-binding</keyword>
<dbReference type="GO" id="GO:0009086">
    <property type="term" value="P:methionine biosynthetic process"/>
    <property type="evidence" value="ECO:0007669"/>
    <property type="project" value="UniProtKB-KW"/>
</dbReference>
<evidence type="ECO:0000256" key="16">
    <source>
        <dbReference type="ARBA" id="ARBA00023098"/>
    </source>
</evidence>
<feature type="region of interest" description="Disordered" evidence="23">
    <location>
        <begin position="795"/>
        <end position="849"/>
    </location>
</feature>
<gene>
    <name evidence="26" type="ORF">FA13DRAFT_1729354</name>
</gene>
<keyword evidence="18" id="KW-0486">Methionine biosynthesis</keyword>
<dbReference type="GO" id="GO:0019346">
    <property type="term" value="P:transsulfuration"/>
    <property type="evidence" value="ECO:0007669"/>
    <property type="project" value="InterPro"/>
</dbReference>
<organism evidence="26 27">
    <name type="scientific">Coprinellus micaceus</name>
    <name type="common">Glistening ink-cap mushroom</name>
    <name type="synonym">Coprinus micaceus</name>
    <dbReference type="NCBI Taxonomy" id="71717"/>
    <lineage>
        <taxon>Eukaryota</taxon>
        <taxon>Fungi</taxon>
        <taxon>Dikarya</taxon>
        <taxon>Basidiomycota</taxon>
        <taxon>Agaricomycotina</taxon>
        <taxon>Agaricomycetes</taxon>
        <taxon>Agaricomycetidae</taxon>
        <taxon>Agaricales</taxon>
        <taxon>Agaricineae</taxon>
        <taxon>Psathyrellaceae</taxon>
        <taxon>Coprinellus</taxon>
    </lineage>
</organism>
<dbReference type="AlphaFoldDB" id="A0A4Y7TL43"/>
<keyword evidence="12" id="KW-0460">Magnesium</keyword>
<evidence type="ECO:0000256" key="22">
    <source>
        <dbReference type="ARBA" id="ARBA00029438"/>
    </source>
</evidence>